<proteinExistence type="predicted"/>
<name>A0A9D4F6Z0_DREPO</name>
<keyword evidence="2" id="KW-1185">Reference proteome</keyword>
<comment type="caution">
    <text evidence="1">The sequence shown here is derived from an EMBL/GenBank/DDBJ whole genome shotgun (WGS) entry which is preliminary data.</text>
</comment>
<sequence>MAYLFIVSELKLESKCLARFHDDLWYKATVVDLHDSGVTVTFDSFQDDPVTLPWEGVVPLSGNCVF</sequence>
<evidence type="ECO:0008006" key="3">
    <source>
        <dbReference type="Google" id="ProtNLM"/>
    </source>
</evidence>
<dbReference type="Proteomes" id="UP000828390">
    <property type="component" value="Unassembled WGS sequence"/>
</dbReference>
<gene>
    <name evidence="1" type="ORF">DPMN_147023</name>
</gene>
<protein>
    <recommendedName>
        <fullName evidence="3">Tudor domain-containing protein</fullName>
    </recommendedName>
</protein>
<organism evidence="1 2">
    <name type="scientific">Dreissena polymorpha</name>
    <name type="common">Zebra mussel</name>
    <name type="synonym">Mytilus polymorpha</name>
    <dbReference type="NCBI Taxonomy" id="45954"/>
    <lineage>
        <taxon>Eukaryota</taxon>
        <taxon>Metazoa</taxon>
        <taxon>Spiralia</taxon>
        <taxon>Lophotrochozoa</taxon>
        <taxon>Mollusca</taxon>
        <taxon>Bivalvia</taxon>
        <taxon>Autobranchia</taxon>
        <taxon>Heteroconchia</taxon>
        <taxon>Euheterodonta</taxon>
        <taxon>Imparidentia</taxon>
        <taxon>Neoheterodontei</taxon>
        <taxon>Myida</taxon>
        <taxon>Dreissenoidea</taxon>
        <taxon>Dreissenidae</taxon>
        <taxon>Dreissena</taxon>
    </lineage>
</organism>
<evidence type="ECO:0000313" key="2">
    <source>
        <dbReference type="Proteomes" id="UP000828390"/>
    </source>
</evidence>
<dbReference type="CDD" id="cd20384">
    <property type="entry name" value="Tudor_ZGPAT"/>
    <property type="match status" value="1"/>
</dbReference>
<dbReference type="AlphaFoldDB" id="A0A9D4F6Z0"/>
<dbReference type="Gene3D" id="2.30.30.140">
    <property type="match status" value="1"/>
</dbReference>
<dbReference type="EMBL" id="JAIWYP010000007">
    <property type="protein sequence ID" value="KAH3793509.1"/>
    <property type="molecule type" value="Genomic_DNA"/>
</dbReference>
<accession>A0A9D4F6Z0</accession>
<reference evidence="1" key="2">
    <citation type="submission" date="2020-11" db="EMBL/GenBank/DDBJ databases">
        <authorList>
            <person name="McCartney M.A."/>
            <person name="Auch B."/>
            <person name="Kono T."/>
            <person name="Mallez S."/>
            <person name="Becker A."/>
            <person name="Gohl D.M."/>
            <person name="Silverstein K.A.T."/>
            <person name="Koren S."/>
            <person name="Bechman K.B."/>
            <person name="Herman A."/>
            <person name="Abrahante J.E."/>
            <person name="Garbe J."/>
        </authorList>
    </citation>
    <scope>NUCLEOTIDE SEQUENCE</scope>
    <source>
        <strain evidence="1">Duluth1</strain>
        <tissue evidence="1">Whole animal</tissue>
    </source>
</reference>
<reference evidence="1" key="1">
    <citation type="journal article" date="2019" name="bioRxiv">
        <title>The Genome of the Zebra Mussel, Dreissena polymorpha: A Resource for Invasive Species Research.</title>
        <authorList>
            <person name="McCartney M.A."/>
            <person name="Auch B."/>
            <person name="Kono T."/>
            <person name="Mallez S."/>
            <person name="Zhang Y."/>
            <person name="Obille A."/>
            <person name="Becker A."/>
            <person name="Abrahante J.E."/>
            <person name="Garbe J."/>
            <person name="Badalamenti J.P."/>
            <person name="Herman A."/>
            <person name="Mangelson H."/>
            <person name="Liachko I."/>
            <person name="Sullivan S."/>
            <person name="Sone E.D."/>
            <person name="Koren S."/>
            <person name="Silverstein K.A.T."/>
            <person name="Beckman K.B."/>
            <person name="Gohl D.M."/>
        </authorList>
    </citation>
    <scope>NUCLEOTIDE SEQUENCE</scope>
    <source>
        <strain evidence="1">Duluth1</strain>
        <tissue evidence="1">Whole animal</tissue>
    </source>
</reference>
<evidence type="ECO:0000313" key="1">
    <source>
        <dbReference type="EMBL" id="KAH3793509.1"/>
    </source>
</evidence>
<dbReference type="SUPFAM" id="SSF63748">
    <property type="entry name" value="Tudor/PWWP/MBT"/>
    <property type="match status" value="1"/>
</dbReference>